<dbReference type="GO" id="GO:0016020">
    <property type="term" value="C:membrane"/>
    <property type="evidence" value="ECO:0007669"/>
    <property type="project" value="UniProtKB-SubCell"/>
</dbReference>
<name>A0A0C1IU84_9BACT</name>
<dbReference type="Pfam" id="PF00144">
    <property type="entry name" value="Beta-lactamase"/>
    <property type="match status" value="1"/>
</dbReference>
<dbReference type="EMBL" id="JSVC01000015">
    <property type="protein sequence ID" value="KIC94009.1"/>
    <property type="molecule type" value="Genomic_DNA"/>
</dbReference>
<dbReference type="AlphaFoldDB" id="A0A0C1IU84"/>
<keyword evidence="5" id="KW-1185">Reference proteome</keyword>
<organism evidence="4 5">
    <name type="scientific">Flavihumibacter solisilvae</name>
    <dbReference type="NCBI Taxonomy" id="1349421"/>
    <lineage>
        <taxon>Bacteria</taxon>
        <taxon>Pseudomonadati</taxon>
        <taxon>Bacteroidota</taxon>
        <taxon>Chitinophagia</taxon>
        <taxon>Chitinophagales</taxon>
        <taxon>Chitinophagaceae</taxon>
        <taxon>Flavihumibacter</taxon>
    </lineage>
</organism>
<evidence type="ECO:0000313" key="5">
    <source>
        <dbReference type="Proteomes" id="UP000031408"/>
    </source>
</evidence>
<feature type="domain" description="Beta-lactamase-related" evidence="3">
    <location>
        <begin position="42"/>
        <end position="331"/>
    </location>
</feature>
<gene>
    <name evidence="4" type="ORF">OI18_13380</name>
</gene>
<reference evidence="4 5" key="1">
    <citation type="submission" date="2014-11" db="EMBL/GenBank/DDBJ databases">
        <title>Genome sequence of Flavihumibacter solisilvae 3-3.</title>
        <authorList>
            <person name="Zhou G."/>
            <person name="Li M."/>
            <person name="Wang G."/>
        </authorList>
    </citation>
    <scope>NUCLEOTIDE SEQUENCE [LARGE SCALE GENOMIC DNA]</scope>
    <source>
        <strain evidence="4 5">3-3</strain>
    </source>
</reference>
<accession>A0A0C1IU84</accession>
<evidence type="ECO:0000259" key="3">
    <source>
        <dbReference type="Pfam" id="PF00144"/>
    </source>
</evidence>
<dbReference type="STRING" id="1349421.OI18_13380"/>
<keyword evidence="2" id="KW-0472">Membrane</keyword>
<comment type="subcellular location">
    <subcellularLocation>
        <location evidence="1">Membrane</location>
    </subcellularLocation>
</comment>
<dbReference type="Gene3D" id="3.40.710.10">
    <property type="entry name" value="DD-peptidase/beta-lactamase superfamily"/>
    <property type="match status" value="1"/>
</dbReference>
<evidence type="ECO:0000256" key="1">
    <source>
        <dbReference type="ARBA" id="ARBA00004370"/>
    </source>
</evidence>
<dbReference type="InterPro" id="IPR050491">
    <property type="entry name" value="AmpC-like"/>
</dbReference>
<proteinExistence type="predicted"/>
<dbReference type="PANTHER" id="PTHR46825">
    <property type="entry name" value="D-ALANYL-D-ALANINE-CARBOXYPEPTIDASE/ENDOPEPTIDASE AMPH"/>
    <property type="match status" value="1"/>
</dbReference>
<dbReference type="InterPro" id="IPR012338">
    <property type="entry name" value="Beta-lactam/transpept-like"/>
</dbReference>
<sequence>MLFLMLFFLRIAAQPEYNDEILAAKIDGYLQSAVNAYKFNGSVLVARQGKQIFHKAYGWKNIAERTHNDTTTVFPILSITKSFTAMVMLKLQEQNKLSLKDPLVKYLPDFPGADKVTLLQLLTHQSGIHNYTDDIGEEDSALVNHPVEKNYVVDHIASKPYNFTPGKGFAYNNSGYYLAGLVIEKVTGKTYEQNVRELLFEPLQMNSSGFDFNGLPTDRKACGYQFLNDKQQKPYTYVDSTVGYSAGAIYSTTTDMYKWMKAVARQQLLSPASWKTALSQIAGDYGIGFRLGQLFGKSYIRHSGGYPGFASEFIYYHKQEVTIILLRNTGTYGEDLWPVTMGISCITLGLPYDNWKQRTEITLPAAQYTGTFEQGRLKISFQIRDNQLHAILPGGLELPMLAENSESFYFVNYNSEFLFVKNKNGTYDKVVIHEHGKDTESKKVK</sequence>
<dbReference type="PANTHER" id="PTHR46825:SF11">
    <property type="entry name" value="PENICILLIN-BINDING PROTEIN 4"/>
    <property type="match status" value="1"/>
</dbReference>
<evidence type="ECO:0000256" key="2">
    <source>
        <dbReference type="ARBA" id="ARBA00023136"/>
    </source>
</evidence>
<dbReference type="InterPro" id="IPR001466">
    <property type="entry name" value="Beta-lactam-related"/>
</dbReference>
<evidence type="ECO:0000313" key="4">
    <source>
        <dbReference type="EMBL" id="KIC94009.1"/>
    </source>
</evidence>
<protein>
    <recommendedName>
        <fullName evidence="3">Beta-lactamase-related domain-containing protein</fullName>
    </recommendedName>
</protein>
<dbReference type="SUPFAM" id="SSF56601">
    <property type="entry name" value="beta-lactamase/transpeptidase-like"/>
    <property type="match status" value="1"/>
</dbReference>
<dbReference type="Proteomes" id="UP000031408">
    <property type="component" value="Unassembled WGS sequence"/>
</dbReference>
<dbReference type="RefSeq" id="WP_039140520.1">
    <property type="nucleotide sequence ID" value="NZ_JSVC01000015.1"/>
</dbReference>
<comment type="caution">
    <text evidence="4">The sequence shown here is derived from an EMBL/GenBank/DDBJ whole genome shotgun (WGS) entry which is preliminary data.</text>
</comment>